<evidence type="ECO:0000313" key="2">
    <source>
        <dbReference type="EMBL" id="ORY91740.1"/>
    </source>
</evidence>
<gene>
    <name evidence="2" type="ORF">BCR35DRAFT_349517</name>
</gene>
<comment type="caution">
    <text evidence="2">The sequence shown here is derived from an EMBL/GenBank/DDBJ whole genome shotgun (WGS) entry which is preliminary data.</text>
</comment>
<dbReference type="InParanoid" id="A0A1Y2G4M4"/>
<evidence type="ECO:0000256" key="1">
    <source>
        <dbReference type="SAM" id="MobiDB-lite"/>
    </source>
</evidence>
<dbReference type="AlphaFoldDB" id="A0A1Y2G4M4"/>
<proteinExistence type="predicted"/>
<dbReference type="EMBL" id="MCGR01000002">
    <property type="protein sequence ID" value="ORY91740.1"/>
    <property type="molecule type" value="Genomic_DNA"/>
</dbReference>
<feature type="compositionally biased region" description="Basic residues" evidence="1">
    <location>
        <begin position="212"/>
        <end position="226"/>
    </location>
</feature>
<reference evidence="2 3" key="1">
    <citation type="submission" date="2016-07" db="EMBL/GenBank/DDBJ databases">
        <title>Pervasive Adenine N6-methylation of Active Genes in Fungi.</title>
        <authorList>
            <consortium name="DOE Joint Genome Institute"/>
            <person name="Mondo S.J."/>
            <person name="Dannebaum R.O."/>
            <person name="Kuo R.C."/>
            <person name="Labutti K."/>
            <person name="Haridas S."/>
            <person name="Kuo A."/>
            <person name="Salamov A."/>
            <person name="Ahrendt S.R."/>
            <person name="Lipzen A."/>
            <person name="Sullivan W."/>
            <person name="Andreopoulos W.B."/>
            <person name="Clum A."/>
            <person name="Lindquist E."/>
            <person name="Daum C."/>
            <person name="Ramamoorthy G.K."/>
            <person name="Gryganskyi A."/>
            <person name="Culley D."/>
            <person name="Magnuson J.K."/>
            <person name="James T.Y."/>
            <person name="O'Malley M.A."/>
            <person name="Stajich J.E."/>
            <person name="Spatafora J.W."/>
            <person name="Visel A."/>
            <person name="Grigoriev I.V."/>
        </authorList>
    </citation>
    <scope>NUCLEOTIDE SEQUENCE [LARGE SCALE GENOMIC DNA]</scope>
    <source>
        <strain evidence="2 3">62-1032</strain>
    </source>
</reference>
<feature type="region of interest" description="Disordered" evidence="1">
    <location>
        <begin position="200"/>
        <end position="273"/>
    </location>
</feature>
<sequence length="273" mass="30601">MSHLRKVSSDTDSTLPRRSSLLALGSDEQRRRQTETRFHRIATILHEAESSSIPITRPDYNYYVKPAFDEARKLADEASRTDVGESPVSLCRSAVISSFEKAVADLGVETDMVLHKSQAERLAYLRRAAQGISTSLREMRRFSKLDPDSIIPLLEAGEAVVKDLDGLQLASVEALVEWVSYSAQVQRDLDGFLNDLRTGSNSPAEVSATPSSRRKSVTSWIHRKSTRISDSFRRRRPAAASLAKGHHRPELTSRQERRSKVAKEDLLARYSPI</sequence>
<protein>
    <submittedName>
        <fullName evidence="2">Uncharacterized protein</fullName>
    </submittedName>
</protein>
<organism evidence="2 3">
    <name type="scientific">Leucosporidium creatinivorum</name>
    <dbReference type="NCBI Taxonomy" id="106004"/>
    <lineage>
        <taxon>Eukaryota</taxon>
        <taxon>Fungi</taxon>
        <taxon>Dikarya</taxon>
        <taxon>Basidiomycota</taxon>
        <taxon>Pucciniomycotina</taxon>
        <taxon>Microbotryomycetes</taxon>
        <taxon>Leucosporidiales</taxon>
        <taxon>Leucosporidium</taxon>
    </lineage>
</organism>
<name>A0A1Y2G4M4_9BASI</name>
<keyword evidence="3" id="KW-1185">Reference proteome</keyword>
<accession>A0A1Y2G4M4</accession>
<feature type="compositionally biased region" description="Polar residues" evidence="1">
    <location>
        <begin position="200"/>
        <end position="211"/>
    </location>
</feature>
<feature type="region of interest" description="Disordered" evidence="1">
    <location>
        <begin position="1"/>
        <end position="33"/>
    </location>
</feature>
<dbReference type="Proteomes" id="UP000193467">
    <property type="component" value="Unassembled WGS sequence"/>
</dbReference>
<feature type="compositionally biased region" description="Basic and acidic residues" evidence="1">
    <location>
        <begin position="248"/>
        <end position="267"/>
    </location>
</feature>
<evidence type="ECO:0000313" key="3">
    <source>
        <dbReference type="Proteomes" id="UP000193467"/>
    </source>
</evidence>